<comment type="subcellular location">
    <subcellularLocation>
        <location evidence="1 6">Cell membrane</location>
        <topology evidence="1 6">Peripheral membrane protein</topology>
    </subcellularLocation>
    <subcellularLocation>
        <location evidence="6">Golgi apparatus membrane</location>
        <topology evidence="6">Peripheral membrane protein</topology>
    </subcellularLocation>
    <subcellularLocation>
        <location evidence="6">Membrane</location>
        <location evidence="6">Caveola</location>
        <topology evidence="6">Peripheral membrane protein</topology>
    </subcellularLocation>
</comment>
<name>A0AAY4CL07_9TELE</name>
<keyword evidence="7" id="KW-0812">Transmembrane</keyword>
<reference evidence="8" key="2">
    <citation type="submission" date="2025-08" db="UniProtKB">
        <authorList>
            <consortium name="Ensembl"/>
        </authorList>
    </citation>
    <scope>IDENTIFICATION</scope>
</reference>
<dbReference type="Pfam" id="PF01146">
    <property type="entry name" value="Caveolin"/>
    <property type="match status" value="1"/>
</dbReference>
<comment type="similarity">
    <text evidence="2 6">Belongs to the caveolin family.</text>
</comment>
<organism evidence="8 9">
    <name type="scientific">Denticeps clupeoides</name>
    <name type="common">denticle herring</name>
    <dbReference type="NCBI Taxonomy" id="299321"/>
    <lineage>
        <taxon>Eukaryota</taxon>
        <taxon>Metazoa</taxon>
        <taxon>Chordata</taxon>
        <taxon>Craniata</taxon>
        <taxon>Vertebrata</taxon>
        <taxon>Euteleostomi</taxon>
        <taxon>Actinopterygii</taxon>
        <taxon>Neopterygii</taxon>
        <taxon>Teleostei</taxon>
        <taxon>Clupei</taxon>
        <taxon>Clupeiformes</taxon>
        <taxon>Denticipitoidei</taxon>
        <taxon>Denticipitidae</taxon>
        <taxon>Denticeps</taxon>
    </lineage>
</organism>
<gene>
    <name evidence="8" type="primary">PPCDC</name>
</gene>
<protein>
    <recommendedName>
        <fullName evidence="6">Caveolin</fullName>
    </recommendedName>
</protein>
<keyword evidence="7" id="KW-1133">Transmembrane helix</keyword>
<dbReference type="AlphaFoldDB" id="A0AAY4CL07"/>
<dbReference type="GO" id="GO:0042383">
    <property type="term" value="C:sarcolemma"/>
    <property type="evidence" value="ECO:0007669"/>
    <property type="project" value="TreeGrafter"/>
</dbReference>
<reference evidence="8" key="3">
    <citation type="submission" date="2025-09" db="UniProtKB">
        <authorList>
            <consortium name="Ensembl"/>
        </authorList>
    </citation>
    <scope>IDENTIFICATION</scope>
</reference>
<evidence type="ECO:0000256" key="5">
    <source>
        <dbReference type="ARBA" id="ARBA00023136"/>
    </source>
</evidence>
<evidence type="ECO:0000256" key="7">
    <source>
        <dbReference type="SAM" id="Phobius"/>
    </source>
</evidence>
<dbReference type="GO" id="GO:0060090">
    <property type="term" value="F:molecular adaptor activity"/>
    <property type="evidence" value="ECO:0007669"/>
    <property type="project" value="TreeGrafter"/>
</dbReference>
<proteinExistence type="inferred from homology"/>
<dbReference type="GO" id="GO:0070836">
    <property type="term" value="P:caveola assembly"/>
    <property type="evidence" value="ECO:0007669"/>
    <property type="project" value="InterPro"/>
</dbReference>
<evidence type="ECO:0000256" key="6">
    <source>
        <dbReference type="RuleBase" id="RU000680"/>
    </source>
</evidence>
<feature type="transmembrane region" description="Helical" evidence="7">
    <location>
        <begin position="123"/>
        <end position="149"/>
    </location>
</feature>
<evidence type="ECO:0000256" key="2">
    <source>
        <dbReference type="ARBA" id="ARBA00010988"/>
    </source>
</evidence>
<dbReference type="Proteomes" id="UP000694580">
    <property type="component" value="Chromosome 12"/>
</dbReference>
<keyword evidence="3 6" id="KW-1003">Cell membrane</keyword>
<sequence length="200" mass="22087">MSHPGVNNQAPAWRQVNPGQNPLLPCLIFLGERTHLDTSIKLESMGDHTKTVLWVQPEQVAEGTVEGTEDPPHQGTISNRDPKGMNKCLKVTFDDVIAEPPPVRSFDRVWLWSHALFEVSRLWFYRLVCLLLAVPVSLLAGILLAVCLLSRLITPSVQLAFTNMHWVKVAWGSVLDITVSPICRSAGTCCGATSIRLAHC</sequence>
<evidence type="ECO:0000313" key="9">
    <source>
        <dbReference type="Proteomes" id="UP000694580"/>
    </source>
</evidence>
<dbReference type="GO" id="GO:0005925">
    <property type="term" value="C:focal adhesion"/>
    <property type="evidence" value="ECO:0007669"/>
    <property type="project" value="TreeGrafter"/>
</dbReference>
<reference evidence="8 9" key="1">
    <citation type="submission" date="2020-06" db="EMBL/GenBank/DDBJ databases">
        <authorList>
            <consortium name="Wellcome Sanger Institute Data Sharing"/>
        </authorList>
    </citation>
    <scope>NUCLEOTIDE SEQUENCE [LARGE SCALE GENOMIC DNA]</scope>
</reference>
<accession>A0AAY4CL07</accession>
<keyword evidence="5 6" id="KW-0472">Membrane</keyword>
<dbReference type="GO" id="GO:0000139">
    <property type="term" value="C:Golgi membrane"/>
    <property type="evidence" value="ECO:0007669"/>
    <property type="project" value="UniProtKB-SubCell"/>
</dbReference>
<dbReference type="GeneTree" id="ENSGT00950000183006"/>
<dbReference type="GO" id="GO:0051480">
    <property type="term" value="P:regulation of cytosolic calcium ion concentration"/>
    <property type="evidence" value="ECO:0007669"/>
    <property type="project" value="TreeGrafter"/>
</dbReference>
<keyword evidence="9" id="KW-1185">Reference proteome</keyword>
<keyword evidence="4 6" id="KW-0333">Golgi apparatus</keyword>
<comment type="function">
    <text evidence="6">May act as a scaffolding protein within caveolar membranes. Interacts directly with G-protein alpha subunits and can functionally regulate their activity.</text>
</comment>
<dbReference type="GO" id="GO:0030154">
    <property type="term" value="P:cell differentiation"/>
    <property type="evidence" value="ECO:0007669"/>
    <property type="project" value="TreeGrafter"/>
</dbReference>
<dbReference type="PANTHER" id="PTHR10844">
    <property type="entry name" value="CAVEOLIN"/>
    <property type="match status" value="1"/>
</dbReference>
<evidence type="ECO:0000313" key="8">
    <source>
        <dbReference type="Ensembl" id="ENSDCDP00010033895.1"/>
    </source>
</evidence>
<evidence type="ECO:0000256" key="4">
    <source>
        <dbReference type="ARBA" id="ARBA00023034"/>
    </source>
</evidence>
<evidence type="ECO:0000256" key="1">
    <source>
        <dbReference type="ARBA" id="ARBA00004202"/>
    </source>
</evidence>
<evidence type="ECO:0000256" key="3">
    <source>
        <dbReference type="ARBA" id="ARBA00022475"/>
    </source>
</evidence>
<dbReference type="GO" id="GO:0005901">
    <property type="term" value="C:caveola"/>
    <property type="evidence" value="ECO:0007669"/>
    <property type="project" value="UniProtKB-SubCell"/>
</dbReference>
<dbReference type="Ensembl" id="ENSDCDT00010041916.1">
    <property type="protein sequence ID" value="ENSDCDP00010033895.1"/>
    <property type="gene ID" value="ENSDCDG00010021524.1"/>
</dbReference>
<dbReference type="InterPro" id="IPR001612">
    <property type="entry name" value="Caveolin"/>
</dbReference>
<dbReference type="PANTHER" id="PTHR10844:SF29">
    <property type="entry name" value="CAVEOLIN"/>
    <property type="match status" value="1"/>
</dbReference>